<feature type="region of interest" description="Disordered" evidence="1">
    <location>
        <begin position="1"/>
        <end position="34"/>
    </location>
</feature>
<accession>A0AAV6SG58</accession>
<evidence type="ECO:0000313" key="3">
    <source>
        <dbReference type="Proteomes" id="UP000693946"/>
    </source>
</evidence>
<reference evidence="2 3" key="1">
    <citation type="journal article" date="2021" name="Sci. Rep.">
        <title>Chromosome anchoring in Senegalese sole (Solea senegalensis) reveals sex-associated markers and genome rearrangements in flatfish.</title>
        <authorList>
            <person name="Guerrero-Cozar I."/>
            <person name="Gomez-Garrido J."/>
            <person name="Berbel C."/>
            <person name="Martinez-Blanch J.F."/>
            <person name="Alioto T."/>
            <person name="Claros M.G."/>
            <person name="Gagnaire P.A."/>
            <person name="Manchado M."/>
        </authorList>
    </citation>
    <scope>NUCLEOTIDE SEQUENCE [LARGE SCALE GENOMIC DNA]</scope>
    <source>
        <strain evidence="2">Sse05_10M</strain>
    </source>
</reference>
<keyword evidence="3" id="KW-1185">Reference proteome</keyword>
<protein>
    <submittedName>
        <fullName evidence="2">Uncharacterized protein</fullName>
    </submittedName>
</protein>
<feature type="compositionally biased region" description="Pro residues" evidence="1">
    <location>
        <begin position="20"/>
        <end position="31"/>
    </location>
</feature>
<sequence length="117" mass="12678">MLTSRGGFLSSSSSLLGSSPLPPPPPPPQIPPGGSKWSLLKDAQFFSTRSGISPPPVGVLFFFCDPSTVPLRGTRRDDPSGSGSVGLQPLIQTWTSLKLLLWSCVTQRQMWAWPQER</sequence>
<name>A0AAV6SG58_SOLSE</name>
<comment type="caution">
    <text evidence="2">The sequence shown here is derived from an EMBL/GenBank/DDBJ whole genome shotgun (WGS) entry which is preliminary data.</text>
</comment>
<dbReference type="EMBL" id="JAGKHQ010000005">
    <property type="protein sequence ID" value="KAG7516970.1"/>
    <property type="molecule type" value="Genomic_DNA"/>
</dbReference>
<gene>
    <name evidence="2" type="ORF">JOB18_045593</name>
</gene>
<organism evidence="2 3">
    <name type="scientific">Solea senegalensis</name>
    <name type="common">Senegalese sole</name>
    <dbReference type="NCBI Taxonomy" id="28829"/>
    <lineage>
        <taxon>Eukaryota</taxon>
        <taxon>Metazoa</taxon>
        <taxon>Chordata</taxon>
        <taxon>Craniata</taxon>
        <taxon>Vertebrata</taxon>
        <taxon>Euteleostomi</taxon>
        <taxon>Actinopterygii</taxon>
        <taxon>Neopterygii</taxon>
        <taxon>Teleostei</taxon>
        <taxon>Neoteleostei</taxon>
        <taxon>Acanthomorphata</taxon>
        <taxon>Carangaria</taxon>
        <taxon>Pleuronectiformes</taxon>
        <taxon>Pleuronectoidei</taxon>
        <taxon>Soleidae</taxon>
        <taxon>Solea</taxon>
    </lineage>
</organism>
<feature type="compositionally biased region" description="Low complexity" evidence="1">
    <location>
        <begin position="1"/>
        <end position="19"/>
    </location>
</feature>
<dbReference type="Proteomes" id="UP000693946">
    <property type="component" value="Linkage Group LG13"/>
</dbReference>
<proteinExistence type="predicted"/>
<dbReference type="AlphaFoldDB" id="A0AAV6SG58"/>
<evidence type="ECO:0000313" key="2">
    <source>
        <dbReference type="EMBL" id="KAG7516970.1"/>
    </source>
</evidence>
<evidence type="ECO:0000256" key="1">
    <source>
        <dbReference type="SAM" id="MobiDB-lite"/>
    </source>
</evidence>